<name>A0A3M7Q4C6_BRAPC</name>
<comment type="caution">
    <text evidence="1">The sequence shown here is derived from an EMBL/GenBank/DDBJ whole genome shotgun (WGS) entry which is preliminary data.</text>
</comment>
<proteinExistence type="predicted"/>
<evidence type="ECO:0000313" key="1">
    <source>
        <dbReference type="EMBL" id="RNA06123.1"/>
    </source>
</evidence>
<evidence type="ECO:0000313" key="2">
    <source>
        <dbReference type="Proteomes" id="UP000276133"/>
    </source>
</evidence>
<gene>
    <name evidence="1" type="ORF">BpHYR1_023257</name>
</gene>
<dbReference type="EMBL" id="REGN01007485">
    <property type="protein sequence ID" value="RNA06123.1"/>
    <property type="molecule type" value="Genomic_DNA"/>
</dbReference>
<protein>
    <submittedName>
        <fullName evidence="1">Uncharacterized protein</fullName>
    </submittedName>
</protein>
<dbReference type="Proteomes" id="UP000276133">
    <property type="component" value="Unassembled WGS sequence"/>
</dbReference>
<sequence>MTPRDQSYDESDCTSVTSWVQHPTFGLFIVTVVNIIAPETINLGGIEIKVVKEISLLGFMIDHNLNFSKQACNMSLATLFLSTFVKLFKFKFEANNFNDTLFFHNSPGNLKNSLIKNDSRKLSYNLRNSANLIEPTAKTNSDINLSIRNQKNLSFTYLKHKFIKILELNISKFIPVKINRANVSRYDTLIW</sequence>
<organism evidence="1 2">
    <name type="scientific">Brachionus plicatilis</name>
    <name type="common">Marine rotifer</name>
    <name type="synonym">Brachionus muelleri</name>
    <dbReference type="NCBI Taxonomy" id="10195"/>
    <lineage>
        <taxon>Eukaryota</taxon>
        <taxon>Metazoa</taxon>
        <taxon>Spiralia</taxon>
        <taxon>Gnathifera</taxon>
        <taxon>Rotifera</taxon>
        <taxon>Eurotatoria</taxon>
        <taxon>Monogononta</taxon>
        <taxon>Pseudotrocha</taxon>
        <taxon>Ploima</taxon>
        <taxon>Brachionidae</taxon>
        <taxon>Brachionus</taxon>
    </lineage>
</organism>
<accession>A0A3M7Q4C6</accession>
<reference evidence="1 2" key="1">
    <citation type="journal article" date="2018" name="Sci. Rep.">
        <title>Genomic signatures of local adaptation to the degree of environmental predictability in rotifers.</title>
        <authorList>
            <person name="Franch-Gras L."/>
            <person name="Hahn C."/>
            <person name="Garcia-Roger E.M."/>
            <person name="Carmona M.J."/>
            <person name="Serra M."/>
            <person name="Gomez A."/>
        </authorList>
    </citation>
    <scope>NUCLEOTIDE SEQUENCE [LARGE SCALE GENOMIC DNA]</scope>
    <source>
        <strain evidence="1">HYR1</strain>
    </source>
</reference>
<dbReference type="AlphaFoldDB" id="A0A3M7Q4C6"/>
<keyword evidence="2" id="KW-1185">Reference proteome</keyword>